<keyword evidence="3 8" id="KW-0479">Metal-binding</keyword>
<evidence type="ECO:0000256" key="9">
    <source>
        <dbReference type="PIRSR" id="PIRSR602481-2"/>
    </source>
</evidence>
<evidence type="ECO:0000256" key="8">
    <source>
        <dbReference type="PIRSR" id="PIRSR602481-1"/>
    </source>
</evidence>
<comment type="cofactor">
    <cofactor evidence="8">
        <name>Zn(2+)</name>
        <dbReference type="ChEBI" id="CHEBI:29105"/>
    </cofactor>
    <text evidence="8">Binds 1 zinc ion per subunit.</text>
</comment>
<dbReference type="PANTHER" id="PTHR33202:SF7">
    <property type="entry name" value="FERRIC UPTAKE REGULATION PROTEIN"/>
    <property type="match status" value="1"/>
</dbReference>
<keyword evidence="2" id="KW-0678">Repressor</keyword>
<proteinExistence type="inferred from homology"/>
<comment type="cofactor">
    <cofactor evidence="9">
        <name>Mn(2+)</name>
        <dbReference type="ChEBI" id="CHEBI:29035"/>
    </cofactor>
    <cofactor evidence="9">
        <name>Fe(2+)</name>
        <dbReference type="ChEBI" id="CHEBI:29033"/>
    </cofactor>
    <text evidence="9">Binds 1 Mn(2+) or Fe(2+) ion per subunit.</text>
</comment>
<sequence>MNINAIKGKLQNEGYKLTTQRRAILNVMIDNSEEHLSPEEVYNIVKKEYPDLGIATVYRTLQLFEKLNIICKLNFDDGCSRYELSTDSEGHHHHHLICLSCGKVIEVKLDLLEALEEEIEKEGQFTIVDHNVKFYGHCSECKNKSL</sequence>
<feature type="binding site" evidence="9">
    <location>
        <position position="113"/>
    </location>
    <ligand>
        <name>Fe cation</name>
        <dbReference type="ChEBI" id="CHEBI:24875"/>
    </ligand>
</feature>
<dbReference type="GO" id="GO:0000976">
    <property type="term" value="F:transcription cis-regulatory region binding"/>
    <property type="evidence" value="ECO:0007669"/>
    <property type="project" value="TreeGrafter"/>
</dbReference>
<dbReference type="FunFam" id="1.10.10.10:FF:000051">
    <property type="entry name" value="Fur family transcriptional regulator"/>
    <property type="match status" value="1"/>
</dbReference>
<dbReference type="SUPFAM" id="SSF46785">
    <property type="entry name" value="Winged helix' DNA-binding domain"/>
    <property type="match status" value="1"/>
</dbReference>
<evidence type="ECO:0000256" key="1">
    <source>
        <dbReference type="ARBA" id="ARBA00007957"/>
    </source>
</evidence>
<evidence type="ECO:0000256" key="7">
    <source>
        <dbReference type="ARBA" id="ARBA00023163"/>
    </source>
</evidence>
<reference evidence="10 11" key="1">
    <citation type="submission" date="2019-09" db="EMBL/GenBank/DDBJ databases">
        <title>In-depth cultivation of the pig gut microbiome towards novel bacterial diversity and tailored functional studies.</title>
        <authorList>
            <person name="Wylensek D."/>
            <person name="Hitch T.C.A."/>
            <person name="Clavel T."/>
        </authorList>
    </citation>
    <scope>NUCLEOTIDE SEQUENCE [LARGE SCALE GENOMIC DNA]</scope>
    <source>
        <strain evidence="10 11">WCA3-693-APC-4?</strain>
    </source>
</reference>
<protein>
    <submittedName>
        <fullName evidence="10">Transcriptional repressor</fullName>
    </submittedName>
</protein>
<comment type="caution">
    <text evidence="10">The sequence shown here is derived from an EMBL/GenBank/DDBJ whole genome shotgun (WGS) entry which is preliminary data.</text>
</comment>
<dbReference type="GO" id="GO:0045892">
    <property type="term" value="P:negative regulation of DNA-templated transcription"/>
    <property type="evidence" value="ECO:0007669"/>
    <property type="project" value="TreeGrafter"/>
</dbReference>
<dbReference type="CDD" id="cd07153">
    <property type="entry name" value="Fur_like"/>
    <property type="match status" value="1"/>
</dbReference>
<feature type="binding site" evidence="9">
    <location>
        <position position="92"/>
    </location>
    <ligand>
        <name>Fe cation</name>
        <dbReference type="ChEBI" id="CHEBI:24875"/>
    </ligand>
</feature>
<dbReference type="Pfam" id="PF01475">
    <property type="entry name" value="FUR"/>
    <property type="match status" value="1"/>
</dbReference>
<evidence type="ECO:0000256" key="3">
    <source>
        <dbReference type="ARBA" id="ARBA00022723"/>
    </source>
</evidence>
<feature type="binding site" evidence="8">
    <location>
        <position position="138"/>
    </location>
    <ligand>
        <name>Zn(2+)</name>
        <dbReference type="ChEBI" id="CHEBI:29105"/>
    </ligand>
</feature>
<name>A0A6N7XQ61_9FIRM</name>
<keyword evidence="6" id="KW-0238">DNA-binding</keyword>
<evidence type="ECO:0000256" key="4">
    <source>
        <dbReference type="ARBA" id="ARBA00022833"/>
    </source>
</evidence>
<feature type="binding site" evidence="8">
    <location>
        <position position="98"/>
    </location>
    <ligand>
        <name>Zn(2+)</name>
        <dbReference type="ChEBI" id="CHEBI:29105"/>
    </ligand>
</feature>
<feature type="binding site" evidence="9">
    <location>
        <position position="130"/>
    </location>
    <ligand>
        <name>Fe cation</name>
        <dbReference type="ChEBI" id="CHEBI:24875"/>
    </ligand>
</feature>
<organism evidence="10 11">
    <name type="scientific">Tissierella pigra</name>
    <dbReference type="NCBI Taxonomy" id="2607614"/>
    <lineage>
        <taxon>Bacteria</taxon>
        <taxon>Bacillati</taxon>
        <taxon>Bacillota</taxon>
        <taxon>Tissierellia</taxon>
        <taxon>Tissierellales</taxon>
        <taxon>Tissierellaceae</taxon>
        <taxon>Tissierella</taxon>
    </lineage>
</organism>
<dbReference type="InterPro" id="IPR002481">
    <property type="entry name" value="FUR"/>
</dbReference>
<dbReference type="Gene3D" id="1.10.10.10">
    <property type="entry name" value="Winged helix-like DNA-binding domain superfamily/Winged helix DNA-binding domain"/>
    <property type="match status" value="1"/>
</dbReference>
<evidence type="ECO:0000256" key="2">
    <source>
        <dbReference type="ARBA" id="ARBA00022491"/>
    </source>
</evidence>
<evidence type="ECO:0000313" key="11">
    <source>
        <dbReference type="Proteomes" id="UP000469523"/>
    </source>
</evidence>
<keyword evidence="9" id="KW-0408">Iron</keyword>
<gene>
    <name evidence="10" type="ORF">FYJ83_00060</name>
</gene>
<dbReference type="InterPro" id="IPR043135">
    <property type="entry name" value="Fur_C"/>
</dbReference>
<evidence type="ECO:0000313" key="10">
    <source>
        <dbReference type="EMBL" id="MST99856.1"/>
    </source>
</evidence>
<dbReference type="Proteomes" id="UP000469523">
    <property type="component" value="Unassembled WGS sequence"/>
</dbReference>
<dbReference type="GO" id="GO:0008270">
    <property type="term" value="F:zinc ion binding"/>
    <property type="evidence" value="ECO:0007669"/>
    <property type="project" value="TreeGrafter"/>
</dbReference>
<keyword evidence="5" id="KW-0805">Transcription regulation</keyword>
<accession>A0A6N7XQ61</accession>
<dbReference type="GO" id="GO:1900376">
    <property type="term" value="P:regulation of secondary metabolite biosynthetic process"/>
    <property type="evidence" value="ECO:0007669"/>
    <property type="project" value="TreeGrafter"/>
</dbReference>
<dbReference type="EMBL" id="VUNQ01000001">
    <property type="protein sequence ID" value="MST99856.1"/>
    <property type="molecule type" value="Genomic_DNA"/>
</dbReference>
<comment type="similarity">
    <text evidence="1">Belongs to the Fur family.</text>
</comment>
<evidence type="ECO:0000256" key="5">
    <source>
        <dbReference type="ARBA" id="ARBA00023015"/>
    </source>
</evidence>
<dbReference type="Gene3D" id="3.30.1490.190">
    <property type="match status" value="1"/>
</dbReference>
<dbReference type="InterPro" id="IPR036388">
    <property type="entry name" value="WH-like_DNA-bd_sf"/>
</dbReference>
<dbReference type="InterPro" id="IPR036390">
    <property type="entry name" value="WH_DNA-bd_sf"/>
</dbReference>
<feature type="binding site" evidence="8">
    <location>
        <position position="101"/>
    </location>
    <ligand>
        <name>Zn(2+)</name>
        <dbReference type="ChEBI" id="CHEBI:29105"/>
    </ligand>
</feature>
<keyword evidence="7" id="KW-0804">Transcription</keyword>
<dbReference type="PANTHER" id="PTHR33202">
    <property type="entry name" value="ZINC UPTAKE REGULATION PROTEIN"/>
    <property type="match status" value="1"/>
</dbReference>
<dbReference type="GO" id="GO:0003700">
    <property type="term" value="F:DNA-binding transcription factor activity"/>
    <property type="evidence" value="ECO:0007669"/>
    <property type="project" value="InterPro"/>
</dbReference>
<feature type="binding site" evidence="8">
    <location>
        <position position="141"/>
    </location>
    <ligand>
        <name>Zn(2+)</name>
        <dbReference type="ChEBI" id="CHEBI:29105"/>
    </ligand>
</feature>
<dbReference type="AlphaFoldDB" id="A0A6N7XQ61"/>
<evidence type="ECO:0000256" key="6">
    <source>
        <dbReference type="ARBA" id="ARBA00023125"/>
    </source>
</evidence>
<keyword evidence="4 8" id="KW-0862">Zinc</keyword>
<keyword evidence="11" id="KW-1185">Reference proteome</keyword>